<evidence type="ECO:0000313" key="3">
    <source>
        <dbReference type="Proteomes" id="UP000324260"/>
    </source>
</evidence>
<dbReference type="AlphaFoldDB" id="A0A5D9DBL6"/>
<feature type="signal peptide" evidence="1">
    <location>
        <begin position="1"/>
        <end position="24"/>
    </location>
</feature>
<accession>A0A5D9DBL6</accession>
<proteinExistence type="predicted"/>
<evidence type="ECO:0000313" key="2">
    <source>
        <dbReference type="EMBL" id="TZG40883.1"/>
    </source>
</evidence>
<dbReference type="OrthoDB" id="8561992at2"/>
<dbReference type="RefSeq" id="WP_149320857.1">
    <property type="nucleotide sequence ID" value="NZ_JARWAH010000002.1"/>
</dbReference>
<comment type="caution">
    <text evidence="2">The sequence shown here is derived from an EMBL/GenBank/DDBJ whole genome shotgun (WGS) entry which is preliminary data.</text>
</comment>
<gene>
    <name evidence="2" type="ORF">FZZ93_02990</name>
</gene>
<name>A0A5D9DBL6_HALER</name>
<keyword evidence="1" id="KW-0732">Signal</keyword>
<keyword evidence="3" id="KW-1185">Reference proteome</keyword>
<dbReference type="Proteomes" id="UP000324260">
    <property type="component" value="Unassembled WGS sequence"/>
</dbReference>
<feature type="chain" id="PRO_5023035035" description="Sn-glycerol-3-phosphate transporter" evidence="1">
    <location>
        <begin position="25"/>
        <end position="183"/>
    </location>
</feature>
<protein>
    <recommendedName>
        <fullName evidence="4">Sn-glycerol-3-phosphate transporter</fullName>
    </recommendedName>
</protein>
<organism evidence="2 3">
    <name type="scientific">Halomonas eurihalina</name>
    <dbReference type="NCBI Taxonomy" id="42566"/>
    <lineage>
        <taxon>Bacteria</taxon>
        <taxon>Pseudomonadati</taxon>
        <taxon>Pseudomonadota</taxon>
        <taxon>Gammaproteobacteria</taxon>
        <taxon>Oceanospirillales</taxon>
        <taxon>Halomonadaceae</taxon>
        <taxon>Halomonas</taxon>
    </lineage>
</organism>
<evidence type="ECO:0000256" key="1">
    <source>
        <dbReference type="SAM" id="SignalP"/>
    </source>
</evidence>
<dbReference type="EMBL" id="VTPU01000002">
    <property type="protein sequence ID" value="TZG40883.1"/>
    <property type="molecule type" value="Genomic_DNA"/>
</dbReference>
<sequence>MTPRSLGKLVVILSWALLANLVHATPVHATPVHANPPAFSLDWPPTLELDHTLVQTSLYTRHFDPDPEHTNHQELIGLEFHTPDDWLAGGAHFQNSFAQETFYLYIGRQFPLWHFAHDTTLRAKLTAGLLHGYRGEYRDKIPFNHLETAPAALPSIGIRWKRVEGDLIVFGAAGLMVTAGLRF</sequence>
<reference evidence="2 3" key="1">
    <citation type="submission" date="2019-08" db="EMBL/GenBank/DDBJ databases">
        <title>Draft Genome Sequence of Halomonas eurihalina Isolated from Preserved Hide-surface.</title>
        <authorList>
            <person name="Hussain S.A."/>
            <person name="Xu A."/>
            <person name="Sarker M."/>
            <person name="Sommers C."/>
        </authorList>
    </citation>
    <scope>NUCLEOTIDE SEQUENCE [LARGE SCALE GENOMIC DNA]</scope>
    <source>
        <strain evidence="2 3">MS1</strain>
    </source>
</reference>
<evidence type="ECO:0008006" key="4">
    <source>
        <dbReference type="Google" id="ProtNLM"/>
    </source>
</evidence>